<evidence type="ECO:0000313" key="1">
    <source>
        <dbReference type="EMBL" id="WWP18457.1"/>
    </source>
</evidence>
<dbReference type="Proteomes" id="UP001364764">
    <property type="component" value="Chromosome"/>
</dbReference>
<accession>A0ABD8ALM8</accession>
<protein>
    <submittedName>
        <fullName evidence="1">Uncharacterized protein</fullName>
    </submittedName>
</protein>
<name>A0ABD8ALM8_PAEAM</name>
<proteinExistence type="predicted"/>
<evidence type="ECO:0000313" key="2">
    <source>
        <dbReference type="Proteomes" id="UP001364764"/>
    </source>
</evidence>
<dbReference type="GeneID" id="93477465"/>
<dbReference type="EMBL" id="CP145892">
    <property type="protein sequence ID" value="WWP18457.1"/>
    <property type="molecule type" value="Genomic_DNA"/>
</dbReference>
<gene>
    <name evidence="1" type="ORF">V6668_18330</name>
</gene>
<dbReference type="RefSeq" id="WP_338706387.1">
    <property type="nucleotide sequence ID" value="NZ_CP145892.1"/>
</dbReference>
<sequence length="194" mass="22547">MLAVYAQIGTGMVVVKMEETDWGVAKDLFVKHYGSAIQMHREGVYADYKRWDVPQELEEQWTGERIQQLSSELSIMNWDAVDELALIAKHRTEPSIIKAITAFASRQLKSADSMVRLVYAERLIELIKRYESSLPMDKLRETYQLTMDLLVDVATKPLVLDPGHELQQYGLKDKRGLNLRVEKNKEEIIRYFRN</sequence>
<reference evidence="1 2" key="1">
    <citation type="submission" date="2024-02" db="EMBL/GenBank/DDBJ databases">
        <title>Complete sequences of two Paenibacillus sp. strains and one Lysinibacillus strain isolated from the environment on STAA medium highlight biotechnological potential.</title>
        <authorList>
            <person name="Attere S.A."/>
            <person name="Piche L.C."/>
            <person name="Intertaglia L."/>
            <person name="Lami R."/>
            <person name="Charette S.J."/>
            <person name="Vincent A.T."/>
        </authorList>
    </citation>
    <scope>NUCLEOTIDE SEQUENCE [LARGE SCALE GENOMIC DNA]</scope>
    <source>
        <strain evidence="1 2">Y5S-7</strain>
    </source>
</reference>
<organism evidence="1 2">
    <name type="scientific">Paenibacillus amylolyticus</name>
    <dbReference type="NCBI Taxonomy" id="1451"/>
    <lineage>
        <taxon>Bacteria</taxon>
        <taxon>Bacillati</taxon>
        <taxon>Bacillota</taxon>
        <taxon>Bacilli</taxon>
        <taxon>Bacillales</taxon>
        <taxon>Paenibacillaceae</taxon>
        <taxon>Paenibacillus</taxon>
    </lineage>
</organism>
<dbReference type="AlphaFoldDB" id="A0ABD8ALM8"/>